<evidence type="ECO:0000256" key="8">
    <source>
        <dbReference type="ARBA" id="ARBA00023195"/>
    </source>
</evidence>
<evidence type="ECO:0000259" key="11">
    <source>
        <dbReference type="PROSITE" id="PS51900"/>
    </source>
</evidence>
<dbReference type="InterPro" id="IPR013762">
    <property type="entry name" value="Integrase-like_cat_sf"/>
</dbReference>
<keyword evidence="13" id="KW-1185">Reference proteome</keyword>
<sequence>MASIRERKRADGSIAYAVLWRDSDTNKQTSYNLGSKDEAVRFKRLVEANGNSLNAVERILEKVVVGGPTVAENLERHIEMLTRAGPDQIKRYRNAITNHFNERLGKLPVAAVEHEDVVLWVKHMQGKTYKGKPLSAKTIANHHGLLSASMETAIRLRRRPDNPCKGVKLPRDESIKEKMHFMTAAESLAVVQAHPKRYRPLMAFLRGTGARFGEATALLGRDFHLDVKQPTVRIDKAWKRDENDRFYVGPPKTPKSRRTISLPPSLVAMLRSDVEAAGPEGLVFTTSYGGPIRHSTFYEFWDAALTSLGYPNAGERPRIHDMRHTHASLMLGAGMSPFELSRRLGHESIQTTVDRYSHLVPDAQFRAAEIAEKAMAIEAAEIIEDDDEALEA</sequence>
<dbReference type="InterPro" id="IPR002104">
    <property type="entry name" value="Integrase_catalytic"/>
</dbReference>
<dbReference type="InterPro" id="IPR050090">
    <property type="entry name" value="Tyrosine_recombinase_XerCD"/>
</dbReference>
<dbReference type="GO" id="GO:0016740">
    <property type="term" value="F:transferase activity"/>
    <property type="evidence" value="ECO:0007669"/>
    <property type="project" value="UniProtKB-KW"/>
</dbReference>
<dbReference type="EMBL" id="MH910041">
    <property type="protein sequence ID" value="AYR01541.1"/>
    <property type="molecule type" value="Genomic_DNA"/>
</dbReference>
<dbReference type="PROSITE" id="PS51900">
    <property type="entry name" value="CB"/>
    <property type="match status" value="1"/>
</dbReference>
<gene>
    <name evidence="12" type="primary">41</name>
    <name evidence="12" type="ORF">PBI_SEAHORSE_41</name>
</gene>
<keyword evidence="5" id="KW-0229">DNA integration</keyword>
<feature type="domain" description="Core-binding (CB)" evidence="11">
    <location>
        <begin position="68"/>
        <end position="154"/>
    </location>
</feature>
<reference evidence="12 13" key="1">
    <citation type="submission" date="2018-09" db="EMBL/GenBank/DDBJ databases">
        <authorList>
            <person name="Rimple P.A."/>
            <person name="Stoner T.H."/>
            <person name="Garlena R.A."/>
            <person name="Russell D.A."/>
            <person name="Pope W.H."/>
            <person name="Jacobs-Sera D."/>
            <person name="Hatfull G.F."/>
        </authorList>
    </citation>
    <scope>NUCLEOTIDE SEQUENCE [LARGE SCALE GENOMIC DNA]</scope>
</reference>
<dbReference type="GO" id="GO:0044826">
    <property type="term" value="P:viral genome integration into host DNA"/>
    <property type="evidence" value="ECO:0007669"/>
    <property type="project" value="UniProtKB-KW"/>
</dbReference>
<evidence type="ECO:0000256" key="6">
    <source>
        <dbReference type="ARBA" id="ARBA00023125"/>
    </source>
</evidence>
<dbReference type="SUPFAM" id="SSF56349">
    <property type="entry name" value="DNA breaking-rejoining enzymes"/>
    <property type="match status" value="1"/>
</dbReference>
<evidence type="ECO:0000256" key="1">
    <source>
        <dbReference type="ARBA" id="ARBA00008857"/>
    </source>
</evidence>
<dbReference type="CDD" id="cd01189">
    <property type="entry name" value="INT_ICEBs1_C_like"/>
    <property type="match status" value="1"/>
</dbReference>
<dbReference type="InterPro" id="IPR044068">
    <property type="entry name" value="CB"/>
</dbReference>
<evidence type="ECO:0000259" key="10">
    <source>
        <dbReference type="PROSITE" id="PS51898"/>
    </source>
</evidence>
<dbReference type="GO" id="GO:0016787">
    <property type="term" value="F:hydrolase activity"/>
    <property type="evidence" value="ECO:0007669"/>
    <property type="project" value="UniProtKB-KW"/>
</dbReference>
<dbReference type="GO" id="GO:0003677">
    <property type="term" value="F:DNA binding"/>
    <property type="evidence" value="ECO:0007669"/>
    <property type="project" value="UniProtKB-UniRule"/>
</dbReference>
<comment type="similarity">
    <text evidence="1">Belongs to the 'phage' integrase family.</text>
</comment>
<dbReference type="Pfam" id="PF00589">
    <property type="entry name" value="Phage_integrase"/>
    <property type="match status" value="1"/>
</dbReference>
<dbReference type="PROSITE" id="PS51898">
    <property type="entry name" value="TYR_RECOMBINASE"/>
    <property type="match status" value="1"/>
</dbReference>
<name>A0A3G3M582_9CAUD</name>
<dbReference type="Gene3D" id="1.10.443.10">
    <property type="entry name" value="Intergrase catalytic core"/>
    <property type="match status" value="1"/>
</dbReference>
<dbReference type="InterPro" id="IPR011010">
    <property type="entry name" value="DNA_brk_join_enz"/>
</dbReference>
<dbReference type="PANTHER" id="PTHR30349:SF64">
    <property type="entry name" value="PROPHAGE INTEGRASE INTD-RELATED"/>
    <property type="match status" value="1"/>
</dbReference>
<keyword evidence="8" id="KW-1160">Virus entry into host cell</keyword>
<dbReference type="KEGG" id="vg:77932106"/>
<keyword evidence="4" id="KW-0378">Hydrolase</keyword>
<keyword evidence="7" id="KW-0233">DNA recombination</keyword>
<keyword evidence="8" id="KW-1179">Viral genome integration</keyword>
<dbReference type="RefSeq" id="YP_010656227.1">
    <property type="nucleotide sequence ID" value="NC_070836.1"/>
</dbReference>
<evidence type="ECO:0000256" key="4">
    <source>
        <dbReference type="ARBA" id="ARBA00022801"/>
    </source>
</evidence>
<keyword evidence="3" id="KW-0808">Transferase</keyword>
<dbReference type="GO" id="GO:0006310">
    <property type="term" value="P:DNA recombination"/>
    <property type="evidence" value="ECO:0007669"/>
    <property type="project" value="UniProtKB-KW"/>
</dbReference>
<evidence type="ECO:0000256" key="2">
    <source>
        <dbReference type="ARBA" id="ARBA00016082"/>
    </source>
</evidence>
<evidence type="ECO:0000313" key="13">
    <source>
        <dbReference type="Proteomes" id="UP000272407"/>
    </source>
</evidence>
<feature type="domain" description="Tyr recombinase" evidence="10">
    <location>
        <begin position="177"/>
        <end position="369"/>
    </location>
</feature>
<evidence type="ECO:0000256" key="7">
    <source>
        <dbReference type="ARBA" id="ARBA00023172"/>
    </source>
</evidence>
<dbReference type="PANTHER" id="PTHR30349">
    <property type="entry name" value="PHAGE INTEGRASE-RELATED"/>
    <property type="match status" value="1"/>
</dbReference>
<organism evidence="12 13">
    <name type="scientific">Arthrobacter phage Seahorse</name>
    <dbReference type="NCBI Taxonomy" id="2419611"/>
    <lineage>
        <taxon>Viruses</taxon>
        <taxon>Duplodnaviria</taxon>
        <taxon>Heunggongvirae</taxon>
        <taxon>Uroviricota</taxon>
        <taxon>Caudoviricetes</taxon>
        <taxon>Seamegvirus</taxon>
        <taxon>Seamegvirus seahorse</taxon>
    </lineage>
</organism>
<dbReference type="GO" id="GO:0075713">
    <property type="term" value="P:establishment of integrated proviral latency"/>
    <property type="evidence" value="ECO:0007669"/>
    <property type="project" value="UniProtKB-KW"/>
</dbReference>
<dbReference type="Proteomes" id="UP000272407">
    <property type="component" value="Segment"/>
</dbReference>
<evidence type="ECO:0000256" key="5">
    <source>
        <dbReference type="ARBA" id="ARBA00022908"/>
    </source>
</evidence>
<evidence type="ECO:0000313" key="12">
    <source>
        <dbReference type="EMBL" id="AYR01541.1"/>
    </source>
</evidence>
<evidence type="ECO:0000256" key="3">
    <source>
        <dbReference type="ARBA" id="ARBA00022679"/>
    </source>
</evidence>
<proteinExistence type="inferred from homology"/>
<dbReference type="InterPro" id="IPR010998">
    <property type="entry name" value="Integrase_recombinase_N"/>
</dbReference>
<keyword evidence="6 9" id="KW-0238">DNA-binding</keyword>
<protein>
    <recommendedName>
        <fullName evidence="2">Integrase</fullName>
    </recommendedName>
</protein>
<dbReference type="GeneID" id="77932106"/>
<dbReference type="Gene3D" id="1.10.150.130">
    <property type="match status" value="1"/>
</dbReference>
<dbReference type="GO" id="GO:0015074">
    <property type="term" value="P:DNA integration"/>
    <property type="evidence" value="ECO:0007669"/>
    <property type="project" value="UniProtKB-KW"/>
</dbReference>
<accession>A0A3G3M582</accession>
<evidence type="ECO:0000256" key="9">
    <source>
        <dbReference type="PROSITE-ProRule" id="PRU01248"/>
    </source>
</evidence>